<protein>
    <submittedName>
        <fullName evidence="2">Uncharacterized protein</fullName>
    </submittedName>
</protein>
<feature type="non-terminal residue" evidence="2">
    <location>
        <position position="1"/>
    </location>
</feature>
<evidence type="ECO:0000256" key="1">
    <source>
        <dbReference type="SAM" id="MobiDB-lite"/>
    </source>
</evidence>
<accession>X1JT52</accession>
<gene>
    <name evidence="2" type="ORF">S03H2_61577</name>
</gene>
<organism evidence="2">
    <name type="scientific">marine sediment metagenome</name>
    <dbReference type="NCBI Taxonomy" id="412755"/>
    <lineage>
        <taxon>unclassified sequences</taxon>
        <taxon>metagenomes</taxon>
        <taxon>ecological metagenomes</taxon>
    </lineage>
</organism>
<name>X1JT52_9ZZZZ</name>
<reference evidence="2" key="1">
    <citation type="journal article" date="2014" name="Front. Microbiol.">
        <title>High frequency of phylogenetically diverse reductive dehalogenase-homologous genes in deep subseafloor sedimentary metagenomes.</title>
        <authorList>
            <person name="Kawai M."/>
            <person name="Futagami T."/>
            <person name="Toyoda A."/>
            <person name="Takaki Y."/>
            <person name="Nishi S."/>
            <person name="Hori S."/>
            <person name="Arai W."/>
            <person name="Tsubouchi T."/>
            <person name="Morono Y."/>
            <person name="Uchiyama I."/>
            <person name="Ito T."/>
            <person name="Fujiyama A."/>
            <person name="Inagaki F."/>
            <person name="Takami H."/>
        </authorList>
    </citation>
    <scope>NUCLEOTIDE SEQUENCE</scope>
    <source>
        <strain evidence="2">Expedition CK06-06</strain>
    </source>
</reference>
<proteinExistence type="predicted"/>
<sequence>KIPFIPKELVIGKTIILLAHKKVFYQAEGSDGKPHEYSGIFCAFRAKAVEMLVYESELTEEKREELDKRGITPISIPDGDIDHSDEETTTAYDPVTKRFSKVLLEE</sequence>
<dbReference type="AlphaFoldDB" id="X1JT52"/>
<comment type="caution">
    <text evidence="2">The sequence shown here is derived from an EMBL/GenBank/DDBJ whole genome shotgun (WGS) entry which is preliminary data.</text>
</comment>
<dbReference type="EMBL" id="BARU01039750">
    <property type="protein sequence ID" value="GAH84585.1"/>
    <property type="molecule type" value="Genomic_DNA"/>
</dbReference>
<evidence type="ECO:0000313" key="2">
    <source>
        <dbReference type="EMBL" id="GAH84585.1"/>
    </source>
</evidence>
<feature type="region of interest" description="Disordered" evidence="1">
    <location>
        <begin position="65"/>
        <end position="89"/>
    </location>
</feature>